<feature type="compositionally biased region" description="Polar residues" evidence="1">
    <location>
        <begin position="188"/>
        <end position="205"/>
    </location>
</feature>
<dbReference type="Proteomes" id="UP000758603">
    <property type="component" value="Unassembled WGS sequence"/>
</dbReference>
<accession>A0A9P8UUJ4</accession>
<feature type="region of interest" description="Disordered" evidence="1">
    <location>
        <begin position="500"/>
        <end position="559"/>
    </location>
</feature>
<feature type="compositionally biased region" description="Polar residues" evidence="1">
    <location>
        <begin position="544"/>
        <end position="559"/>
    </location>
</feature>
<dbReference type="EMBL" id="JAGPXC010000002">
    <property type="protein sequence ID" value="KAH6658634.1"/>
    <property type="molecule type" value="Genomic_DNA"/>
</dbReference>
<protein>
    <submittedName>
        <fullName evidence="2">Uncharacterized protein</fullName>
    </submittedName>
</protein>
<evidence type="ECO:0000313" key="3">
    <source>
        <dbReference type="Proteomes" id="UP000758603"/>
    </source>
</evidence>
<reference evidence="2" key="1">
    <citation type="journal article" date="2021" name="Nat. Commun.">
        <title>Genetic determinants of endophytism in the Arabidopsis root mycobiome.</title>
        <authorList>
            <person name="Mesny F."/>
            <person name="Miyauchi S."/>
            <person name="Thiergart T."/>
            <person name="Pickel B."/>
            <person name="Atanasova L."/>
            <person name="Karlsson M."/>
            <person name="Huettel B."/>
            <person name="Barry K.W."/>
            <person name="Haridas S."/>
            <person name="Chen C."/>
            <person name="Bauer D."/>
            <person name="Andreopoulos W."/>
            <person name="Pangilinan J."/>
            <person name="LaButti K."/>
            <person name="Riley R."/>
            <person name="Lipzen A."/>
            <person name="Clum A."/>
            <person name="Drula E."/>
            <person name="Henrissat B."/>
            <person name="Kohler A."/>
            <person name="Grigoriev I.V."/>
            <person name="Martin F.M."/>
            <person name="Hacquard S."/>
        </authorList>
    </citation>
    <scope>NUCLEOTIDE SEQUENCE</scope>
    <source>
        <strain evidence="2">MPI-SDFR-AT-0073</strain>
    </source>
</reference>
<dbReference type="GeneID" id="70128647"/>
<dbReference type="OrthoDB" id="4773842at2759"/>
<organism evidence="2 3">
    <name type="scientific">Truncatella angustata</name>
    <dbReference type="NCBI Taxonomy" id="152316"/>
    <lineage>
        <taxon>Eukaryota</taxon>
        <taxon>Fungi</taxon>
        <taxon>Dikarya</taxon>
        <taxon>Ascomycota</taxon>
        <taxon>Pezizomycotina</taxon>
        <taxon>Sordariomycetes</taxon>
        <taxon>Xylariomycetidae</taxon>
        <taxon>Amphisphaeriales</taxon>
        <taxon>Sporocadaceae</taxon>
        <taxon>Truncatella</taxon>
    </lineage>
</organism>
<dbReference type="AlphaFoldDB" id="A0A9P8UUJ4"/>
<sequence>MSSQWSYSILLIDNFATGVHIYRGGGRNDYEKWLTFFAKCLQGLSATAPDFCLFSSVIVHNPKRTMTVTGHNGFISIMLPLSRSGNLQRYRLAHKKHAEILTIQKEPFYRDNNSKPFYECRIFSISCCHETAITDGQIFEFVKQLYNGEVGEGYWIYNKQPRQVRSELHDIPCESWEGTQEHSHLNDTETLPSEHISMTDNNAPSTEAEGAEKDNGGGKRQRIHGAHRVKLTTKGCIQKAVSNPDEAKTVFVKRCAAMVEKGLVELGQTHDTVGKTPKSRNKSKRSFGSIAEANIGANLSQYQQQILTKRSRTDLADLLEAHGAILESDSWRANIFSRYIRLYFRGLDEKHPDRGNCDEEQYAQKKARFCEVMAALVNSLEPVWGVCALFVFDGFGDGKEIQITIPEDTLVTNPAWFISCVTNQSCSDTCTMIGLDKFAYLDVQSAIDDHATRIADLGLLCGRFPLSKLLALEKGERAGRAIKREGGLLHITLTYPGAQVTGGKSHVPGAIPENSADKRDDGMTGNTQDHGSEAVGDAPRRTCPSETNNGEHPSTGTRSWCSTGMGTIDLLVAATAHVSPPTTHHPGQQNLMEPTSARTSHMVFHEQEFQVSGSIESRSGITSAINDPWVPGDEESSQSFQQASQLGMLMDWDWVTARQDPILISLDGIGSGGVISGYDLNDLVLENHGDYETRHGTT</sequence>
<feature type="region of interest" description="Disordered" evidence="1">
    <location>
        <begin position="175"/>
        <end position="224"/>
    </location>
</feature>
<keyword evidence="3" id="KW-1185">Reference proteome</keyword>
<proteinExistence type="predicted"/>
<dbReference type="RefSeq" id="XP_045962868.1">
    <property type="nucleotide sequence ID" value="XM_046099755.1"/>
</dbReference>
<name>A0A9P8UUJ4_9PEZI</name>
<comment type="caution">
    <text evidence="2">The sequence shown here is derived from an EMBL/GenBank/DDBJ whole genome shotgun (WGS) entry which is preliminary data.</text>
</comment>
<evidence type="ECO:0000313" key="2">
    <source>
        <dbReference type="EMBL" id="KAH6658634.1"/>
    </source>
</evidence>
<gene>
    <name evidence="2" type="ORF">BKA67DRAFT_533764</name>
</gene>
<evidence type="ECO:0000256" key="1">
    <source>
        <dbReference type="SAM" id="MobiDB-lite"/>
    </source>
</evidence>